<feature type="signal peptide" evidence="2">
    <location>
        <begin position="1"/>
        <end position="24"/>
    </location>
</feature>
<dbReference type="AlphaFoldDB" id="A0A0A2LJ26"/>
<organism evidence="3 4">
    <name type="scientific">Flavobacterium beibuense F44-8</name>
    <dbReference type="NCBI Taxonomy" id="1406840"/>
    <lineage>
        <taxon>Bacteria</taxon>
        <taxon>Pseudomonadati</taxon>
        <taxon>Bacteroidota</taxon>
        <taxon>Flavobacteriia</taxon>
        <taxon>Flavobacteriales</taxon>
        <taxon>Flavobacteriaceae</taxon>
        <taxon>Flavobacterium</taxon>
    </lineage>
</organism>
<dbReference type="eggNOG" id="COG0457">
    <property type="taxonomic scope" value="Bacteria"/>
</dbReference>
<keyword evidence="4" id="KW-1185">Reference proteome</keyword>
<keyword evidence="1" id="KW-0472">Membrane</keyword>
<dbReference type="STRING" id="1406840.Q763_14880"/>
<keyword evidence="2" id="KW-0732">Signal</keyword>
<evidence type="ECO:0000313" key="3">
    <source>
        <dbReference type="EMBL" id="KGO79158.1"/>
    </source>
</evidence>
<sequence length="375" mass="42930">MNKITLQKVKLIMCLLFVFGYATAQVNLDSLKTELNLMVYNNPKEALRRVEEIYPTITDPSMQISYLLTSANAYAVLKNHDAVMETALKAKKIADEKGSPVNRLQVSGFIGGQYRRLGLDDKALLYINEAEEVFKTEAIPDSLKYLGGNILIVKGLIQRTSLGCEYALPYFKEAANVYKKYVSKKINLVSVAIAHNNIADCYIEINDLDAAEFNFKEAIKYSLEVNSGHSLAYAKMGLSRIYKQEDENEKAITLLKEVDADLEEMNDLSIKKEVYKLLSENYKAIKDTQNYERYSQLYFDETKRIIAEEKKSLNTVVNDLSEEKEKSQQETKSKFIFILLGAILVFIVIMSYMAYKIVKKRKKINQKKEQVDKEQ</sequence>
<dbReference type="Proteomes" id="UP000030129">
    <property type="component" value="Unassembled WGS sequence"/>
</dbReference>
<evidence type="ECO:0008006" key="5">
    <source>
        <dbReference type="Google" id="ProtNLM"/>
    </source>
</evidence>
<accession>A0A0A2LJ26</accession>
<dbReference type="SUPFAM" id="SSF48452">
    <property type="entry name" value="TPR-like"/>
    <property type="match status" value="2"/>
</dbReference>
<dbReference type="RefSeq" id="WP_035135620.1">
    <property type="nucleotide sequence ID" value="NZ_JRLV01000020.1"/>
</dbReference>
<proteinExistence type="predicted"/>
<protein>
    <recommendedName>
        <fullName evidence="5">Tetratricopeptide repeat protein</fullName>
    </recommendedName>
</protein>
<dbReference type="InterPro" id="IPR011990">
    <property type="entry name" value="TPR-like_helical_dom_sf"/>
</dbReference>
<name>A0A0A2LJ26_9FLAO</name>
<evidence type="ECO:0000256" key="1">
    <source>
        <dbReference type="SAM" id="Phobius"/>
    </source>
</evidence>
<evidence type="ECO:0000256" key="2">
    <source>
        <dbReference type="SAM" id="SignalP"/>
    </source>
</evidence>
<keyword evidence="1" id="KW-0812">Transmembrane</keyword>
<comment type="caution">
    <text evidence="3">The sequence shown here is derived from an EMBL/GenBank/DDBJ whole genome shotgun (WGS) entry which is preliminary data.</text>
</comment>
<dbReference type="Gene3D" id="1.25.40.10">
    <property type="entry name" value="Tetratricopeptide repeat domain"/>
    <property type="match status" value="2"/>
</dbReference>
<feature type="chain" id="PRO_5001990338" description="Tetratricopeptide repeat protein" evidence="2">
    <location>
        <begin position="25"/>
        <end position="375"/>
    </location>
</feature>
<keyword evidence="1" id="KW-1133">Transmembrane helix</keyword>
<reference evidence="3 4" key="1">
    <citation type="submission" date="2013-09" db="EMBL/GenBank/DDBJ databases">
        <authorList>
            <person name="Zeng Z."/>
            <person name="Chen C."/>
        </authorList>
    </citation>
    <scope>NUCLEOTIDE SEQUENCE [LARGE SCALE GENOMIC DNA]</scope>
    <source>
        <strain evidence="3 4">F44-8</strain>
    </source>
</reference>
<dbReference type="EMBL" id="JRLV01000020">
    <property type="protein sequence ID" value="KGO79158.1"/>
    <property type="molecule type" value="Genomic_DNA"/>
</dbReference>
<feature type="transmembrane region" description="Helical" evidence="1">
    <location>
        <begin position="335"/>
        <end position="358"/>
    </location>
</feature>
<gene>
    <name evidence="3" type="ORF">Q763_14880</name>
</gene>
<evidence type="ECO:0000313" key="4">
    <source>
        <dbReference type="Proteomes" id="UP000030129"/>
    </source>
</evidence>